<accession>A0A3E3EHQ7</accession>
<proteinExistence type="predicted"/>
<gene>
    <name evidence="1" type="ORF">DXB93_01825</name>
</gene>
<protein>
    <submittedName>
        <fullName evidence="1">Uncharacterized protein</fullName>
    </submittedName>
</protein>
<sequence length="59" mass="6722">MPKPPVKYLLLDINDVTNVCGSIRSDELCRLLKIKPVYLSAWLCHNGVLEGKYYVVEDV</sequence>
<dbReference type="AlphaFoldDB" id="A0A3E3EHQ7"/>
<organism evidence="1 2">
    <name type="scientific">Thomasclavelia ramosa</name>
    <dbReference type="NCBI Taxonomy" id="1547"/>
    <lineage>
        <taxon>Bacteria</taxon>
        <taxon>Bacillati</taxon>
        <taxon>Bacillota</taxon>
        <taxon>Erysipelotrichia</taxon>
        <taxon>Erysipelotrichales</taxon>
        <taxon>Coprobacillaceae</taxon>
        <taxon>Thomasclavelia</taxon>
    </lineage>
</organism>
<name>A0A3E3EHQ7_9FIRM</name>
<comment type="caution">
    <text evidence="1">The sequence shown here is derived from an EMBL/GenBank/DDBJ whole genome shotgun (WGS) entry which is preliminary data.</text>
</comment>
<dbReference type="Proteomes" id="UP000261032">
    <property type="component" value="Unassembled WGS sequence"/>
</dbReference>
<evidence type="ECO:0000313" key="1">
    <source>
        <dbReference type="EMBL" id="RGD86928.1"/>
    </source>
</evidence>
<dbReference type="EMBL" id="QUSL01000002">
    <property type="protein sequence ID" value="RGD86928.1"/>
    <property type="molecule type" value="Genomic_DNA"/>
</dbReference>
<evidence type="ECO:0000313" key="2">
    <source>
        <dbReference type="Proteomes" id="UP000261032"/>
    </source>
</evidence>
<dbReference type="RefSeq" id="WP_117580290.1">
    <property type="nucleotide sequence ID" value="NZ_QUSL01000002.1"/>
</dbReference>
<reference evidence="1 2" key="1">
    <citation type="submission" date="2018-08" db="EMBL/GenBank/DDBJ databases">
        <title>A genome reference for cultivated species of the human gut microbiota.</title>
        <authorList>
            <person name="Zou Y."/>
            <person name="Xue W."/>
            <person name="Luo G."/>
        </authorList>
    </citation>
    <scope>NUCLEOTIDE SEQUENCE [LARGE SCALE GENOMIC DNA]</scope>
    <source>
        <strain evidence="1 2">OM06-4</strain>
    </source>
</reference>